<dbReference type="Proteomes" id="UP000245059">
    <property type="component" value="Unassembled WGS sequence"/>
</dbReference>
<sequence>MKKRFLKIVGKGFIATFLLHLMVLTTVNAAVEYYPPLEGNSTDKFLVNVERDRKIGDNSKLTENSCPIELYINDQYVGSYLINEHQQYYLSPGSYSFRVENCLGQKSVYDMDMSVNNSQYYQDYILSVDVKGKPFIIKNTLKPLYSSNAQ</sequence>
<accession>A0A2U2ALD4</accession>
<organism evidence="1 2">
    <name type="scientific">Ignatzschineria cameli</name>
    <dbReference type="NCBI Taxonomy" id="2182793"/>
    <lineage>
        <taxon>Bacteria</taxon>
        <taxon>Pseudomonadati</taxon>
        <taxon>Pseudomonadota</taxon>
        <taxon>Gammaproteobacteria</taxon>
        <taxon>Cardiobacteriales</taxon>
        <taxon>Ignatzschineriaceae</taxon>
        <taxon>Ignatzschineria</taxon>
    </lineage>
</organism>
<reference evidence="2" key="1">
    <citation type="submission" date="2018-05" db="EMBL/GenBank/DDBJ databases">
        <title>Ignatzschineria dubaiensis sp. nov., isolated from necrotic foot tissues of dromedaries (Camelus dromedarius) and associated maggots in Dubai, United Arab Emirates.</title>
        <authorList>
            <person name="Tsang C.C."/>
            <person name="Tang J.Y.M."/>
            <person name="Fong J.Y.H."/>
            <person name="Kinne J."/>
            <person name="Lee H.H."/>
            <person name="Joseph M."/>
            <person name="Jose S."/>
            <person name="Schuster R.K."/>
            <person name="Tang Y."/>
            <person name="Sivakumar S."/>
            <person name="Chen J.H.K."/>
            <person name="Teng J.L.L."/>
            <person name="Lau S.K.P."/>
            <person name="Wernery U."/>
            <person name="Woo P.C.Y."/>
        </authorList>
    </citation>
    <scope>NUCLEOTIDE SEQUENCE [LARGE SCALE GENOMIC DNA]</scope>
    <source>
        <strain evidence="2">UAE-HKU57</strain>
    </source>
</reference>
<gene>
    <name evidence="1" type="ORF">DC077_08455</name>
</gene>
<dbReference type="AlphaFoldDB" id="A0A2U2ALD4"/>
<protein>
    <submittedName>
        <fullName evidence="1">Uncharacterized protein</fullName>
    </submittedName>
</protein>
<dbReference type="RefSeq" id="WP_109217955.1">
    <property type="nucleotide sequence ID" value="NZ_QEWW01000006.1"/>
</dbReference>
<name>A0A2U2ALD4_9GAMM</name>
<comment type="caution">
    <text evidence="1">The sequence shown here is derived from an EMBL/GenBank/DDBJ whole genome shotgun (WGS) entry which is preliminary data.</text>
</comment>
<proteinExistence type="predicted"/>
<evidence type="ECO:0000313" key="2">
    <source>
        <dbReference type="Proteomes" id="UP000245059"/>
    </source>
</evidence>
<dbReference type="EMBL" id="QEWW01000006">
    <property type="protein sequence ID" value="PWD84030.1"/>
    <property type="molecule type" value="Genomic_DNA"/>
</dbReference>
<evidence type="ECO:0000313" key="1">
    <source>
        <dbReference type="EMBL" id="PWD84030.1"/>
    </source>
</evidence>